<dbReference type="PANTHER" id="PTHR34203">
    <property type="entry name" value="METHYLTRANSFERASE, FKBM FAMILY PROTEIN"/>
    <property type="match status" value="1"/>
</dbReference>
<dbReference type="InterPro" id="IPR029063">
    <property type="entry name" value="SAM-dependent_MTases_sf"/>
</dbReference>
<reference evidence="2 3" key="1">
    <citation type="submission" date="2017-03" db="EMBL/GenBank/DDBJ databases">
        <authorList>
            <person name="Afonso C.L."/>
            <person name="Miller P.J."/>
            <person name="Scott M.A."/>
            <person name="Spackman E."/>
            <person name="Goraichik I."/>
            <person name="Dimitrov K.M."/>
            <person name="Suarez D.L."/>
            <person name="Swayne D.E."/>
        </authorList>
    </citation>
    <scope>NUCLEOTIDE SEQUENCE [LARGE SCALE GENOMIC DNA]</scope>
    <source>
        <strain evidence="2 3">CECT 7023</strain>
    </source>
</reference>
<dbReference type="OrthoDB" id="4104638at2"/>
<evidence type="ECO:0000259" key="1">
    <source>
        <dbReference type="Pfam" id="PF05050"/>
    </source>
</evidence>
<keyword evidence="2" id="KW-0489">Methyltransferase</keyword>
<dbReference type="Pfam" id="PF05050">
    <property type="entry name" value="Methyltransf_21"/>
    <property type="match status" value="1"/>
</dbReference>
<dbReference type="GO" id="GO:0008168">
    <property type="term" value="F:methyltransferase activity"/>
    <property type="evidence" value="ECO:0007669"/>
    <property type="project" value="UniProtKB-KW"/>
</dbReference>
<dbReference type="RefSeq" id="WP_085878046.1">
    <property type="nucleotide sequence ID" value="NZ_FWFZ01000004.1"/>
</dbReference>
<keyword evidence="2" id="KW-0808">Transferase</keyword>
<proteinExistence type="predicted"/>
<dbReference type="Proteomes" id="UP000193900">
    <property type="component" value="Unassembled WGS sequence"/>
</dbReference>
<evidence type="ECO:0000313" key="3">
    <source>
        <dbReference type="Proteomes" id="UP000193900"/>
    </source>
</evidence>
<dbReference type="InterPro" id="IPR006342">
    <property type="entry name" value="FkbM_mtfrase"/>
</dbReference>
<accession>A0A1Y5S5M0</accession>
<dbReference type="Gene3D" id="3.40.50.150">
    <property type="entry name" value="Vaccinia Virus protein VP39"/>
    <property type="match status" value="1"/>
</dbReference>
<keyword evidence="3" id="KW-1185">Reference proteome</keyword>
<evidence type="ECO:0000313" key="2">
    <source>
        <dbReference type="EMBL" id="SLN32800.1"/>
    </source>
</evidence>
<dbReference type="InterPro" id="IPR052514">
    <property type="entry name" value="SAM-dependent_MTase"/>
</dbReference>
<dbReference type="NCBIfam" id="TIGR01444">
    <property type="entry name" value="fkbM_fam"/>
    <property type="match status" value="1"/>
</dbReference>
<name>A0A1Y5S5M0_9RHOB</name>
<organism evidence="2 3">
    <name type="scientific">Roseisalinus antarcticus</name>
    <dbReference type="NCBI Taxonomy" id="254357"/>
    <lineage>
        <taxon>Bacteria</taxon>
        <taxon>Pseudomonadati</taxon>
        <taxon>Pseudomonadota</taxon>
        <taxon>Alphaproteobacteria</taxon>
        <taxon>Rhodobacterales</taxon>
        <taxon>Roseobacteraceae</taxon>
        <taxon>Roseisalinus</taxon>
    </lineage>
</organism>
<dbReference type="GO" id="GO:0032259">
    <property type="term" value="P:methylation"/>
    <property type="evidence" value="ECO:0007669"/>
    <property type="project" value="UniProtKB-KW"/>
</dbReference>
<dbReference type="SUPFAM" id="SSF53335">
    <property type="entry name" value="S-adenosyl-L-methionine-dependent methyltransferases"/>
    <property type="match status" value="1"/>
</dbReference>
<protein>
    <submittedName>
        <fullName evidence="2">Methyltransferase domain protein</fullName>
    </submittedName>
</protein>
<feature type="domain" description="Methyltransferase FkbM" evidence="1">
    <location>
        <begin position="65"/>
        <end position="209"/>
    </location>
</feature>
<gene>
    <name evidence="2" type="ORF">ROA7023_01148</name>
</gene>
<dbReference type="EMBL" id="FWFZ01000004">
    <property type="protein sequence ID" value="SLN32800.1"/>
    <property type="molecule type" value="Genomic_DNA"/>
</dbReference>
<dbReference type="PANTHER" id="PTHR34203:SF15">
    <property type="entry name" value="SLL1173 PROTEIN"/>
    <property type="match status" value="1"/>
</dbReference>
<sequence length="240" mass="27224">MPETDLKDRFRYWSAWLGKSLPGKIGEDAGTEYFRIRRLQEGSDRAGRAFKACVKRLGPQHTVIDLGANMGRFTRMLSRTGARVHAFEPDPWTFDELKSRVPDHDNVTFHQAAAGAADGEATFRRDPGFLKNRQGRSAGNGLYDSVLWDDGDSESFSVRVVDFAGFIEGLGGDIELVKMDIEGAEVDVLDRLIETGMLARIRHLFVETREWQIPAVRPGLTRLRKRLARVERPEIHLDWQ</sequence>
<dbReference type="AlphaFoldDB" id="A0A1Y5S5M0"/>